<evidence type="ECO:0000256" key="10">
    <source>
        <dbReference type="ARBA" id="ARBA00023237"/>
    </source>
</evidence>
<keyword evidence="6" id="KW-0408">Iron</keyword>
<keyword evidence="17" id="KW-1185">Reference proteome</keyword>
<evidence type="ECO:0000256" key="1">
    <source>
        <dbReference type="ARBA" id="ARBA00004571"/>
    </source>
</evidence>
<organism evidence="16 17">
    <name type="scientific">Spongiibacter thalassae</name>
    <dbReference type="NCBI Taxonomy" id="2721624"/>
    <lineage>
        <taxon>Bacteria</taxon>
        <taxon>Pseudomonadati</taxon>
        <taxon>Pseudomonadota</taxon>
        <taxon>Gammaproteobacteria</taxon>
        <taxon>Cellvibrionales</taxon>
        <taxon>Spongiibacteraceae</taxon>
        <taxon>Spongiibacter</taxon>
    </lineage>
</organism>
<keyword evidence="2 11" id="KW-0813">Transport</keyword>
<dbReference type="InterPro" id="IPR000531">
    <property type="entry name" value="Beta-barrel_TonB"/>
</dbReference>
<keyword evidence="13" id="KW-0732">Signal</keyword>
<comment type="caution">
    <text evidence="16">The sequence shown here is derived from an EMBL/GenBank/DDBJ whole genome shotgun (WGS) entry which is preliminary data.</text>
</comment>
<evidence type="ECO:0000256" key="13">
    <source>
        <dbReference type="SAM" id="SignalP"/>
    </source>
</evidence>
<dbReference type="EMBL" id="JAAWWK010000001">
    <property type="protein sequence ID" value="NKI16505.1"/>
    <property type="molecule type" value="Genomic_DNA"/>
</dbReference>
<keyword evidence="4" id="KW-0410">Iron transport</keyword>
<dbReference type="PROSITE" id="PS52016">
    <property type="entry name" value="TONB_DEPENDENT_REC_3"/>
    <property type="match status" value="1"/>
</dbReference>
<evidence type="ECO:0000313" key="16">
    <source>
        <dbReference type="EMBL" id="NKI16505.1"/>
    </source>
</evidence>
<dbReference type="PANTHER" id="PTHR32552:SF81">
    <property type="entry name" value="TONB-DEPENDENT OUTER MEMBRANE RECEPTOR"/>
    <property type="match status" value="1"/>
</dbReference>
<accession>A0ABX1GBG6</accession>
<dbReference type="InterPro" id="IPR039426">
    <property type="entry name" value="TonB-dep_rcpt-like"/>
</dbReference>
<evidence type="ECO:0000256" key="6">
    <source>
        <dbReference type="ARBA" id="ARBA00023004"/>
    </source>
</evidence>
<proteinExistence type="inferred from homology"/>
<evidence type="ECO:0000256" key="12">
    <source>
        <dbReference type="RuleBase" id="RU003357"/>
    </source>
</evidence>
<evidence type="ECO:0000259" key="14">
    <source>
        <dbReference type="Pfam" id="PF00593"/>
    </source>
</evidence>
<keyword evidence="7" id="KW-0406">Ion transport</keyword>
<evidence type="ECO:0000256" key="11">
    <source>
        <dbReference type="PROSITE-ProRule" id="PRU01360"/>
    </source>
</evidence>
<evidence type="ECO:0000256" key="2">
    <source>
        <dbReference type="ARBA" id="ARBA00022448"/>
    </source>
</evidence>
<dbReference type="Proteomes" id="UP000765845">
    <property type="component" value="Unassembled WGS sequence"/>
</dbReference>
<keyword evidence="8 12" id="KW-0798">TonB box</keyword>
<evidence type="ECO:0000256" key="9">
    <source>
        <dbReference type="ARBA" id="ARBA00023136"/>
    </source>
</evidence>
<keyword evidence="10 11" id="KW-0998">Cell outer membrane</keyword>
<dbReference type="PANTHER" id="PTHR32552">
    <property type="entry name" value="FERRICHROME IRON RECEPTOR-RELATED"/>
    <property type="match status" value="1"/>
</dbReference>
<keyword evidence="9 11" id="KW-0472">Membrane</keyword>
<evidence type="ECO:0000256" key="3">
    <source>
        <dbReference type="ARBA" id="ARBA00022452"/>
    </source>
</evidence>
<comment type="similarity">
    <text evidence="11 12">Belongs to the TonB-dependent receptor family.</text>
</comment>
<dbReference type="InterPro" id="IPR012910">
    <property type="entry name" value="Plug_dom"/>
</dbReference>
<feature type="chain" id="PRO_5046915103" evidence="13">
    <location>
        <begin position="29"/>
        <end position="768"/>
    </location>
</feature>
<evidence type="ECO:0000313" key="17">
    <source>
        <dbReference type="Proteomes" id="UP000765845"/>
    </source>
</evidence>
<sequence length="768" mass="83083">MKAKLTNIASAIALALGGSVAISTPVYAQGFALEEVLVTARKKEETLQDVPVAVTSMSSDDLKALNLSDTQDLGSFSPGVHIEPAPAQGGSIAKVTIRGQVQTDNLITLDPSVGWYIDDVYLARAYGTANSLFDVSRVEVLKGPQGTLYGRNTTGGAIKILTEKADPNGELSGYATAGVGNYDSYKVGGAINIPLVANVLAVRLAAQKDERQDGFGELTIYDRFTQSPTGEKEEVGTRDNDVYRIGVTYDPTERLSATLSMERNSSYVTMASRNFSQQPGFTGDEPTPPRYFPLTRSSTDYYDSAANYGNYSDAESDTIALALVYDLSENVQTKLVYGNRDVDTAYMSDIDGTGVPVSQFSFPFEQVASQDSIEWQFSGLAMDGFLDWIAGVYYFEEDGFDLSRSGGLSTYQNGVDYNYSYGAAENKSQSAFVSGTFALTDAVNATLGVRYTEDEKAFFAQSYSVPLGVPSNPGPSSSACRIDSNNPPPNADFDQCTWSDSESYEFVSWTASVDWQVNEEVMTYAKAASSSRSGGQNARGLDADTSQPFSEETATDIELGIKSQLFDNSLKLNAAYYHTFYQDTQQTNLVSTPSGLITQVVNAGDADIDGIEADAQWVISPNWMLTVTAGYLDWEFDKPASGPTPILPSAPEFEGTARLNYFLPTNHGDWTFDLNVSSRSKLLGNISSGQSGIDAFPAATSESLTLFGARAQLDVKDTNLNVSFWARNLEDKEYTTSGLNLFFPGSLALANRPMGEPRTFGVDVTYSF</sequence>
<name>A0ABX1GBG6_9GAMM</name>
<comment type="subcellular location">
    <subcellularLocation>
        <location evidence="1 11">Cell outer membrane</location>
        <topology evidence="1 11">Multi-pass membrane protein</topology>
    </subcellularLocation>
</comment>
<evidence type="ECO:0000256" key="8">
    <source>
        <dbReference type="ARBA" id="ARBA00023077"/>
    </source>
</evidence>
<evidence type="ECO:0000256" key="7">
    <source>
        <dbReference type="ARBA" id="ARBA00023065"/>
    </source>
</evidence>
<evidence type="ECO:0000259" key="15">
    <source>
        <dbReference type="Pfam" id="PF07715"/>
    </source>
</evidence>
<gene>
    <name evidence="16" type="ORF">HCU74_03620</name>
</gene>
<dbReference type="RefSeq" id="WP_168449022.1">
    <property type="nucleotide sequence ID" value="NZ_JAAWWK010000001.1"/>
</dbReference>
<feature type="domain" description="TonB-dependent receptor plug" evidence="15">
    <location>
        <begin position="47"/>
        <end position="157"/>
    </location>
</feature>
<dbReference type="InterPro" id="IPR036942">
    <property type="entry name" value="Beta-barrel_TonB_sf"/>
</dbReference>
<dbReference type="Pfam" id="PF07715">
    <property type="entry name" value="Plug"/>
    <property type="match status" value="1"/>
</dbReference>
<reference evidence="16 17" key="1">
    <citation type="submission" date="2020-04" db="EMBL/GenBank/DDBJ databases">
        <authorList>
            <person name="Yoon J."/>
        </authorList>
    </citation>
    <scope>NUCLEOTIDE SEQUENCE [LARGE SCALE GENOMIC DNA]</scope>
    <source>
        <strain evidence="16 17">KMU-166</strain>
    </source>
</reference>
<feature type="signal peptide" evidence="13">
    <location>
        <begin position="1"/>
        <end position="28"/>
    </location>
</feature>
<evidence type="ECO:0000256" key="4">
    <source>
        <dbReference type="ARBA" id="ARBA00022496"/>
    </source>
</evidence>
<protein>
    <submittedName>
        <fullName evidence="16">TonB-dependent receptor</fullName>
    </submittedName>
</protein>
<dbReference type="Pfam" id="PF00593">
    <property type="entry name" value="TonB_dep_Rec_b-barrel"/>
    <property type="match status" value="1"/>
</dbReference>
<dbReference type="SUPFAM" id="SSF56935">
    <property type="entry name" value="Porins"/>
    <property type="match status" value="1"/>
</dbReference>
<keyword evidence="16" id="KW-0675">Receptor</keyword>
<dbReference type="Gene3D" id="2.40.170.20">
    <property type="entry name" value="TonB-dependent receptor, beta-barrel domain"/>
    <property type="match status" value="1"/>
</dbReference>
<keyword evidence="3 11" id="KW-1134">Transmembrane beta strand</keyword>
<keyword evidence="5 11" id="KW-0812">Transmembrane</keyword>
<evidence type="ECO:0000256" key="5">
    <source>
        <dbReference type="ARBA" id="ARBA00022692"/>
    </source>
</evidence>
<feature type="domain" description="TonB-dependent receptor-like beta-barrel" evidence="14">
    <location>
        <begin position="277"/>
        <end position="729"/>
    </location>
</feature>